<evidence type="ECO:0000313" key="1">
    <source>
        <dbReference type="EMBL" id="TMJ06273.1"/>
    </source>
</evidence>
<comment type="caution">
    <text evidence="1">The sequence shown here is derived from an EMBL/GenBank/DDBJ whole genome shotgun (WGS) entry which is preliminary data.</text>
</comment>
<accession>A0A537LE39</accession>
<proteinExistence type="predicted"/>
<reference evidence="1 2" key="1">
    <citation type="journal article" date="2019" name="Nat. Microbiol.">
        <title>Mediterranean grassland soil C-N compound turnover is dependent on rainfall and depth, and is mediated by genomically divergent microorganisms.</title>
        <authorList>
            <person name="Diamond S."/>
            <person name="Andeer P.F."/>
            <person name="Li Z."/>
            <person name="Crits-Christoph A."/>
            <person name="Burstein D."/>
            <person name="Anantharaman K."/>
            <person name="Lane K.R."/>
            <person name="Thomas B.C."/>
            <person name="Pan C."/>
            <person name="Northen T.R."/>
            <person name="Banfield J.F."/>
        </authorList>
    </citation>
    <scope>NUCLEOTIDE SEQUENCE [LARGE SCALE GENOMIC DNA]</scope>
    <source>
        <strain evidence="1">NP_4</strain>
    </source>
</reference>
<organism evidence="1 2">
    <name type="scientific">Candidatus Segetimicrobium genomatis</name>
    <dbReference type="NCBI Taxonomy" id="2569760"/>
    <lineage>
        <taxon>Bacteria</taxon>
        <taxon>Bacillati</taxon>
        <taxon>Candidatus Sysuimicrobiota</taxon>
        <taxon>Candidatus Sysuimicrobiia</taxon>
        <taxon>Candidatus Sysuimicrobiales</taxon>
        <taxon>Candidatus Segetimicrobiaceae</taxon>
        <taxon>Candidatus Segetimicrobium</taxon>
    </lineage>
</organism>
<dbReference type="EMBL" id="VBAL01000018">
    <property type="protein sequence ID" value="TMJ06273.1"/>
    <property type="molecule type" value="Genomic_DNA"/>
</dbReference>
<protein>
    <submittedName>
        <fullName evidence="1">Bacteriocin-protection protein</fullName>
    </submittedName>
</protein>
<dbReference type="Pfam" id="PF13376">
    <property type="entry name" value="OmdA"/>
    <property type="match status" value="1"/>
</dbReference>
<dbReference type="AlphaFoldDB" id="A0A537LE39"/>
<dbReference type="Proteomes" id="UP000319353">
    <property type="component" value="Unassembled WGS sequence"/>
</dbReference>
<sequence length="195" mass="22611">MKPTFFATPSEFRKWLEKHHEKAKALWVGFYKKSSGTLSITWPEAVDQALCVGWIDGIRKRIDDVSYAIRFTPRKPHSTWSAVNIKRAEALSKLGLMRPAGLNALAARRRDKSGIYSYEQRKTASLSKTHEQQFRADKTAWAFFQSQAHWYRRTAVWWVVSAKKEETRRKRLATLIRASARGKTIPPLTRPIRPQ</sequence>
<name>A0A537LE39_9BACT</name>
<evidence type="ECO:0000313" key="2">
    <source>
        <dbReference type="Proteomes" id="UP000319353"/>
    </source>
</evidence>
<gene>
    <name evidence="1" type="ORF">E6H01_02155</name>
</gene>